<dbReference type="AlphaFoldDB" id="A0A8J2L8B1"/>
<name>A0A8J2L8B1_9HEXA</name>
<keyword evidence="2" id="KW-1185">Reference proteome</keyword>
<proteinExistence type="predicted"/>
<reference evidence="1" key="1">
    <citation type="submission" date="2021-06" db="EMBL/GenBank/DDBJ databases">
        <authorList>
            <person name="Hodson N. C."/>
            <person name="Mongue J. A."/>
            <person name="Jaron S. K."/>
        </authorList>
    </citation>
    <scope>NUCLEOTIDE SEQUENCE</scope>
</reference>
<protein>
    <submittedName>
        <fullName evidence="1">Uncharacterized protein</fullName>
    </submittedName>
</protein>
<gene>
    <name evidence="1" type="ORF">AFUS01_LOCUS37031</name>
</gene>
<comment type="caution">
    <text evidence="1">The sequence shown here is derived from an EMBL/GenBank/DDBJ whole genome shotgun (WGS) entry which is preliminary data.</text>
</comment>
<evidence type="ECO:0000313" key="1">
    <source>
        <dbReference type="EMBL" id="CAG7827020.1"/>
    </source>
</evidence>
<dbReference type="Proteomes" id="UP000708208">
    <property type="component" value="Unassembled WGS sequence"/>
</dbReference>
<sequence>MLEKYETVVFLDEMLHQMIYEVSYCSRNCAVSAGKLSSRVEKYIQKMFEVTCKWPSHVRIPLLILTNGWAVIYRLFTTTMKRVKLNEIRLGWPKSNHQEFLQVYSNTMNEDIRFFALRESDSAGFIMPHPRLSLRVFRHTSLAFLRLSVCMTFKEGNSREFHSYSYKYNYM</sequence>
<organism evidence="1 2">
    <name type="scientific">Allacma fusca</name>
    <dbReference type="NCBI Taxonomy" id="39272"/>
    <lineage>
        <taxon>Eukaryota</taxon>
        <taxon>Metazoa</taxon>
        <taxon>Ecdysozoa</taxon>
        <taxon>Arthropoda</taxon>
        <taxon>Hexapoda</taxon>
        <taxon>Collembola</taxon>
        <taxon>Symphypleona</taxon>
        <taxon>Sminthuridae</taxon>
        <taxon>Allacma</taxon>
    </lineage>
</organism>
<accession>A0A8J2L8B1</accession>
<dbReference type="EMBL" id="CAJVCH010541929">
    <property type="protein sequence ID" value="CAG7827020.1"/>
    <property type="molecule type" value="Genomic_DNA"/>
</dbReference>
<evidence type="ECO:0000313" key="2">
    <source>
        <dbReference type="Proteomes" id="UP000708208"/>
    </source>
</evidence>